<feature type="region of interest" description="Disordered" evidence="3">
    <location>
        <begin position="354"/>
        <end position="373"/>
    </location>
</feature>
<evidence type="ECO:0000313" key="4">
    <source>
        <dbReference type="EMBL" id="ATG38043.1"/>
    </source>
</evidence>
<evidence type="ECO:0000256" key="2">
    <source>
        <dbReference type="ARBA" id="ARBA00022525"/>
    </source>
</evidence>
<comment type="subcellular location">
    <subcellularLocation>
        <location evidence="1">Secreted</location>
    </subcellularLocation>
</comment>
<proteinExistence type="predicted"/>
<evidence type="ECO:0000256" key="3">
    <source>
        <dbReference type="SAM" id="MobiDB-lite"/>
    </source>
</evidence>
<dbReference type="InterPro" id="IPR001343">
    <property type="entry name" value="Hemolysn_Ca-bd"/>
</dbReference>
<reference evidence="4 5" key="3">
    <citation type="journal article" date="2017" name="Int. J. Syst. Evol. Microbiol.">
        <title>Adaptation of Surface-Associated Bacteria to the Open Ocean: A Genomically Distinct Subpopulation of Phaeobacter gallaeciensis Colonizes Pacific Mesozooplankton.</title>
        <authorList>
            <person name="Freese H.M."/>
            <person name="Methner A."/>
            <person name="Overmann J."/>
        </authorList>
    </citation>
    <scope>NUCLEOTIDE SEQUENCE [LARGE SCALE GENOMIC DNA]</scope>
    <source>
        <strain evidence="4 5">P36</strain>
    </source>
</reference>
<dbReference type="RefSeq" id="WP_096870157.1">
    <property type="nucleotide sequence ID" value="NZ_CP010648.1"/>
</dbReference>
<evidence type="ECO:0000256" key="1">
    <source>
        <dbReference type="ARBA" id="ARBA00004613"/>
    </source>
</evidence>
<dbReference type="EMBL" id="CP010648">
    <property type="protein sequence ID" value="ATG38043.1"/>
    <property type="molecule type" value="Genomic_DNA"/>
</dbReference>
<accession>A0ABN5DMF6</accession>
<geneLocation type="plasmid" evidence="4 5">
    <name>pP36_e</name>
</geneLocation>
<organism evidence="4 5">
    <name type="scientific">Phaeobacter piscinae</name>
    <dbReference type="NCBI Taxonomy" id="1580596"/>
    <lineage>
        <taxon>Bacteria</taxon>
        <taxon>Pseudomonadati</taxon>
        <taxon>Pseudomonadota</taxon>
        <taxon>Alphaproteobacteria</taxon>
        <taxon>Rhodobacterales</taxon>
        <taxon>Roseobacteraceae</taxon>
        <taxon>Phaeobacter</taxon>
    </lineage>
</organism>
<dbReference type="PANTHER" id="PTHR38340:SF1">
    <property type="entry name" value="S-LAYER PROTEIN"/>
    <property type="match status" value="1"/>
</dbReference>
<dbReference type="InterPro" id="IPR011049">
    <property type="entry name" value="Serralysin-like_metalloprot_C"/>
</dbReference>
<evidence type="ECO:0000313" key="5">
    <source>
        <dbReference type="Proteomes" id="UP000218891"/>
    </source>
</evidence>
<reference evidence="4 5" key="2">
    <citation type="journal article" date="2017" name="Genome Biol. Evol.">
        <title>Trajectories and Drivers of Genome Evolution in Surface-Associated Marine Phaeobacter.</title>
        <authorList>
            <person name="Freese H.M."/>
            <person name="Sikorski J."/>
            <person name="Bunk B."/>
            <person name="Scheuner C."/>
            <person name="Meier-Kolthoff J.P."/>
            <person name="Sproer C."/>
            <person name="Gram L."/>
            <person name="Overmann J."/>
        </authorList>
    </citation>
    <scope>NUCLEOTIDE SEQUENCE [LARGE SCALE GENOMIC DNA]</scope>
    <source>
        <strain evidence="4 5">P36</strain>
    </source>
</reference>
<dbReference type="InterPro" id="IPR050557">
    <property type="entry name" value="RTX_toxin/Mannuronan_C5-epim"/>
</dbReference>
<dbReference type="SUPFAM" id="SSF51120">
    <property type="entry name" value="beta-Roll"/>
    <property type="match status" value="2"/>
</dbReference>
<dbReference type="PRINTS" id="PR00313">
    <property type="entry name" value="CABNDNGRPT"/>
</dbReference>
<dbReference type="Proteomes" id="UP000218891">
    <property type="component" value="Plasmid pP36_e"/>
</dbReference>
<gene>
    <name evidence="4" type="ORF">PhaeoP36_03967</name>
</gene>
<reference evidence="4 5" key="4">
    <citation type="journal article" date="2018" name="Environ. Microbiol. Rep.">
        <title>Phylogenetic distribution of roseobacticides in the Roseobacter group and their effect on microalgae.</title>
        <authorList>
            <person name="Sonnenschein E.C."/>
            <person name="Phippen C.B."/>
            <person name="Bentzon-Tilia M."/>
            <person name="Rasmussen S.A."/>
            <person name="Nielsen K.F."/>
            <person name="Gram L."/>
        </authorList>
    </citation>
    <scope>NUCLEOTIDE SEQUENCE [LARGE SCALE GENOMIC DNA]</scope>
    <source>
        <strain evidence="4 5">P36</strain>
    </source>
</reference>
<feature type="region of interest" description="Disordered" evidence="3">
    <location>
        <begin position="395"/>
        <end position="444"/>
    </location>
</feature>
<reference evidence="4 5" key="1">
    <citation type="journal article" date="2017" name="Front. Microbiol.">
        <title>Phaeobacter piscinae sp. nov., a species of the Roseobacter group and potential aquaculture probiont.</title>
        <authorList>
            <person name="Sonnenschein E.C."/>
            <person name="Phippen C.B.W."/>
            <person name="Nielsen K.F."/>
            <person name="Mateiu R.V."/>
            <person name="Melchiorsen J."/>
            <person name="Gram L."/>
            <person name="Overmann J."/>
            <person name="Freese H.M."/>
        </authorList>
    </citation>
    <scope>NUCLEOTIDE SEQUENCE [LARGE SCALE GENOMIC DNA]</scope>
    <source>
        <strain evidence="4 5">P36</strain>
    </source>
</reference>
<dbReference type="PROSITE" id="PS00330">
    <property type="entry name" value="HEMOLYSIN_CALCIUM"/>
    <property type="match status" value="4"/>
</dbReference>
<dbReference type="Pfam" id="PF00353">
    <property type="entry name" value="HemolysinCabind"/>
    <property type="match status" value="6"/>
</dbReference>
<sequence length="549" mass="53415">MANIKINNAAALIGTTGDDTITLDQAFGTTDVTSVEGNGGTDALVLANETGNGILDFDGAGELTYNDTTKTWTLDKNAGTAGGLTATNIGSVQFGNGDVLEAGVDSSGVVGKTAASGAAATDLGTTNVVSYAWNDNASAGDFVLTTDNSFAATSIVSIGGNVIADTGANFTDANGAFQTSGATVSFVADSNAIAGAGNVGDAVSFDYDVVLQNAAGDQTTVKMTFTAAVPYTAGDDTFVGADGTGHTENGLAGNDTITGADDTDALTGGEGNDVLNGLGNVDNLVGGAGDDTLLGGDGNDVLNETSDVNNVSTGLVAGNNVLSGEAGDDNIDGGAGNDILRGGGEVDNLNGGAGNDTLFGGNDDDNAVGPNTGGLFGGDGADVINGGAGNDLLNGNDGAGGGDATDADTLKGGDGNDTLNGDGGNDELRGGAGDDSLSGGEGRDTLFMSLGDGADVMAGGNGADTFVLKANAGNTTITDYDAGEDVLAFAAAEGFDSLADVMEAAYQTGAAGAEQVFIQIDDDTTVTLSATGGVTLASLAGAEFDFDFA</sequence>
<keyword evidence="2" id="KW-0964">Secreted</keyword>
<dbReference type="InterPro" id="IPR018511">
    <property type="entry name" value="Hemolysin-typ_Ca-bd_CS"/>
</dbReference>
<name>A0ABN5DMF6_9RHOB</name>
<keyword evidence="5" id="KW-1185">Reference proteome</keyword>
<keyword evidence="4" id="KW-0614">Plasmid</keyword>
<dbReference type="PANTHER" id="PTHR38340">
    <property type="entry name" value="S-LAYER PROTEIN"/>
    <property type="match status" value="1"/>
</dbReference>
<protein>
    <submittedName>
        <fullName evidence="4">Hemolysin-type calcium-binding protein repeat protein (2 copies)</fullName>
    </submittedName>
</protein>
<dbReference type="Gene3D" id="2.150.10.10">
    <property type="entry name" value="Serralysin-like metalloprotease, C-terminal"/>
    <property type="match status" value="2"/>
</dbReference>